<reference evidence="3 4" key="1">
    <citation type="submission" date="2019-04" db="EMBL/GenBank/DDBJ databases">
        <title>Microbes associate with the intestines of laboratory mice.</title>
        <authorList>
            <person name="Navarre W."/>
            <person name="Wong E."/>
            <person name="Huang K.C."/>
            <person name="Tropini C."/>
            <person name="Ng K."/>
            <person name="Yu B."/>
        </authorList>
    </citation>
    <scope>NUCLEOTIDE SEQUENCE [LARGE SCALE GENOMIC DNA]</scope>
    <source>
        <strain evidence="3 4">NM83_B4-11</strain>
    </source>
</reference>
<evidence type="ECO:0000313" key="4">
    <source>
        <dbReference type="Proteomes" id="UP000308038"/>
    </source>
</evidence>
<name>A0ABY2QFX6_9SPHN</name>
<dbReference type="Pfam" id="PF13372">
    <property type="entry name" value="Alginate_exp"/>
    <property type="match status" value="1"/>
</dbReference>
<sequence length="518" mass="56637">MGAPQIVIVELVEDCRGRPDCAVRAERPADAQAEDEIRRAGQSSLPEGGPSALQSDQLPSRYAPAHDVTSLYDKDGWKLRWYFQGGLNLVSETNLFWDFASVYAPDAKFNSDQTWLEWYVKPGIGFDKTFADGNVFYGKLSGVASRTWGTDAFDARNKGAVTLEEAYLGFRTTNQPTTFDVSLGPRELQLGSGMLIANGGTSGFDRGALKFGPRKAWKQAAIARVKNGRQTITGYFIEPNELPSNDGNNQLAGSDVRYDTPEGDFIGFTYVNVLRSNSPYIRAAAGGLGEPTIIPDGRDQLNAINLYFNATGHSGAVRNWFVTGDLAYEWNNRINMSAWAARAQIGHNFADLPWTPTLSYTFKIFSGDDPTTPKLERFDPLYYEGSPGAWATGSKSSMVFINSNLRALELALAVQPSKKDALTLRYAYINVDKLASPIQFGQATRLVSTPSGFNLIAGVTKPHLSDDIFLEYNHVFSQNVFLTAGVSASFPGAGIKAAFPDKSPPIWSGAFVNVVVNY</sequence>
<feature type="region of interest" description="Disordered" evidence="1">
    <location>
        <begin position="25"/>
        <end position="57"/>
    </location>
</feature>
<comment type="caution">
    <text evidence="3">The sequence shown here is derived from an EMBL/GenBank/DDBJ whole genome shotgun (WGS) entry which is preliminary data.</text>
</comment>
<feature type="compositionally biased region" description="Basic and acidic residues" evidence="1">
    <location>
        <begin position="25"/>
        <end position="39"/>
    </location>
</feature>
<proteinExistence type="predicted"/>
<evidence type="ECO:0000259" key="2">
    <source>
        <dbReference type="Pfam" id="PF13372"/>
    </source>
</evidence>
<organism evidence="3 4">
    <name type="scientific">Sphingomonas olei</name>
    <dbReference type="NCBI Taxonomy" id="1886787"/>
    <lineage>
        <taxon>Bacteria</taxon>
        <taxon>Pseudomonadati</taxon>
        <taxon>Pseudomonadota</taxon>
        <taxon>Alphaproteobacteria</taxon>
        <taxon>Sphingomonadales</taxon>
        <taxon>Sphingomonadaceae</taxon>
        <taxon>Sphingomonas</taxon>
    </lineage>
</organism>
<dbReference type="EMBL" id="SSTI01000008">
    <property type="protein sequence ID" value="THG39485.1"/>
    <property type="molecule type" value="Genomic_DNA"/>
</dbReference>
<keyword evidence="4" id="KW-1185">Reference proteome</keyword>
<dbReference type="InterPro" id="IPR025388">
    <property type="entry name" value="Alginate_export_dom"/>
</dbReference>
<evidence type="ECO:0000256" key="1">
    <source>
        <dbReference type="SAM" id="MobiDB-lite"/>
    </source>
</evidence>
<dbReference type="Gene3D" id="2.40.160.100">
    <property type="match status" value="1"/>
</dbReference>
<evidence type="ECO:0000313" key="3">
    <source>
        <dbReference type="EMBL" id="THG39485.1"/>
    </source>
</evidence>
<accession>A0ABY2QFX6</accession>
<feature type="domain" description="Alginate export" evidence="2">
    <location>
        <begin position="305"/>
        <end position="500"/>
    </location>
</feature>
<protein>
    <recommendedName>
        <fullName evidence="2">Alginate export domain-containing protein</fullName>
    </recommendedName>
</protein>
<gene>
    <name evidence="3" type="ORF">E5988_11990</name>
</gene>
<dbReference type="Proteomes" id="UP000308038">
    <property type="component" value="Unassembled WGS sequence"/>
</dbReference>
<dbReference type="InterPro" id="IPR053728">
    <property type="entry name" value="Alginate_Permeability_Chnl"/>
</dbReference>